<evidence type="ECO:0000256" key="1">
    <source>
        <dbReference type="ARBA" id="ARBA00010219"/>
    </source>
</evidence>
<evidence type="ECO:0008006" key="7">
    <source>
        <dbReference type="Google" id="ProtNLM"/>
    </source>
</evidence>
<evidence type="ECO:0000313" key="6">
    <source>
        <dbReference type="Proteomes" id="UP001372338"/>
    </source>
</evidence>
<dbReference type="Pfam" id="PF01678">
    <property type="entry name" value="DAP_epimerase"/>
    <property type="match status" value="1"/>
</dbReference>
<dbReference type="FunFam" id="3.10.310.10:FF:000009">
    <property type="entry name" value="Diaminopimelate epimerase chloroplastic"/>
    <property type="match status" value="1"/>
</dbReference>
<gene>
    <name evidence="5" type="ORF">RIF29_06845</name>
</gene>
<dbReference type="AlphaFoldDB" id="A0AAN9J4F7"/>
<protein>
    <recommendedName>
        <fullName evidence="7">Diaminopimelate epimerase</fullName>
    </recommendedName>
</protein>
<dbReference type="InterPro" id="IPR001653">
    <property type="entry name" value="DAP_epimerase_DapF"/>
</dbReference>
<dbReference type="GO" id="GO:0008837">
    <property type="term" value="F:diaminopimelate epimerase activity"/>
    <property type="evidence" value="ECO:0007669"/>
    <property type="project" value="InterPro"/>
</dbReference>
<dbReference type="PANTHER" id="PTHR31689:SF0">
    <property type="entry name" value="DIAMINOPIMELATE EPIMERASE"/>
    <property type="match status" value="1"/>
</dbReference>
<sequence>MCNFRLWMSFHYSIHTGAGLIVTEVLEDGNVRVDMGEPILKASDVPTKIPANKDHAVVKSVLTVDGTVWNGTCVSMGNPHCVTFGRKGFENLIADELKLAEIGPKFEHHVAFPARTNAEFVQVLSNSHLKMRAWARGSGGTLACGTGACATVVAAVLEDRAGRNCKVDLPGGKKIIMST</sequence>
<organism evidence="5 6">
    <name type="scientific">Crotalaria pallida</name>
    <name type="common">Smooth rattlebox</name>
    <name type="synonym">Crotalaria striata</name>
    <dbReference type="NCBI Taxonomy" id="3830"/>
    <lineage>
        <taxon>Eukaryota</taxon>
        <taxon>Viridiplantae</taxon>
        <taxon>Streptophyta</taxon>
        <taxon>Embryophyta</taxon>
        <taxon>Tracheophyta</taxon>
        <taxon>Spermatophyta</taxon>
        <taxon>Magnoliopsida</taxon>
        <taxon>eudicotyledons</taxon>
        <taxon>Gunneridae</taxon>
        <taxon>Pentapetalae</taxon>
        <taxon>rosids</taxon>
        <taxon>fabids</taxon>
        <taxon>Fabales</taxon>
        <taxon>Fabaceae</taxon>
        <taxon>Papilionoideae</taxon>
        <taxon>50 kb inversion clade</taxon>
        <taxon>genistoids sensu lato</taxon>
        <taxon>core genistoids</taxon>
        <taxon>Crotalarieae</taxon>
        <taxon>Crotalaria</taxon>
    </lineage>
</organism>
<evidence type="ECO:0000256" key="3">
    <source>
        <dbReference type="ARBA" id="ARBA00023154"/>
    </source>
</evidence>
<evidence type="ECO:0000256" key="2">
    <source>
        <dbReference type="ARBA" id="ARBA00022605"/>
    </source>
</evidence>
<proteinExistence type="inferred from homology"/>
<evidence type="ECO:0000256" key="4">
    <source>
        <dbReference type="ARBA" id="ARBA00023235"/>
    </source>
</evidence>
<keyword evidence="4" id="KW-0413">Isomerase</keyword>
<accession>A0AAN9J4F7</accession>
<comment type="caution">
    <text evidence="5">The sequence shown here is derived from an EMBL/GenBank/DDBJ whole genome shotgun (WGS) entry which is preliminary data.</text>
</comment>
<dbReference type="EMBL" id="JAYWIO010000001">
    <property type="protein sequence ID" value="KAK7291584.1"/>
    <property type="molecule type" value="Genomic_DNA"/>
</dbReference>
<reference evidence="5 6" key="1">
    <citation type="submission" date="2024-01" db="EMBL/GenBank/DDBJ databases">
        <title>The genomes of 5 underutilized Papilionoideae crops provide insights into root nodulation and disease resistanc.</title>
        <authorList>
            <person name="Yuan L."/>
        </authorList>
    </citation>
    <scope>NUCLEOTIDE SEQUENCE [LARGE SCALE GENOMIC DNA]</scope>
    <source>
        <strain evidence="5">ZHUSHIDOU_FW_LH</strain>
        <tissue evidence="5">Leaf</tissue>
    </source>
</reference>
<dbReference type="GO" id="GO:0009089">
    <property type="term" value="P:lysine biosynthetic process via diaminopimelate"/>
    <property type="evidence" value="ECO:0007669"/>
    <property type="project" value="InterPro"/>
</dbReference>
<comment type="similarity">
    <text evidence="1">Belongs to the diaminopimelate epimerase family.</text>
</comment>
<dbReference type="NCBIfam" id="TIGR00652">
    <property type="entry name" value="DapF"/>
    <property type="match status" value="1"/>
</dbReference>
<keyword evidence="6" id="KW-1185">Reference proteome</keyword>
<dbReference type="PANTHER" id="PTHR31689">
    <property type="entry name" value="DIAMINOPIMELATE EPIMERASE, CHLOROPLASTIC"/>
    <property type="match status" value="1"/>
</dbReference>
<dbReference type="GO" id="GO:0005829">
    <property type="term" value="C:cytosol"/>
    <property type="evidence" value="ECO:0007669"/>
    <property type="project" value="TreeGrafter"/>
</dbReference>
<dbReference type="Proteomes" id="UP001372338">
    <property type="component" value="Unassembled WGS sequence"/>
</dbReference>
<dbReference type="Gene3D" id="3.10.310.10">
    <property type="entry name" value="Diaminopimelate Epimerase, Chain A, domain 1"/>
    <property type="match status" value="1"/>
</dbReference>
<dbReference type="SUPFAM" id="SSF54506">
    <property type="entry name" value="Diaminopimelate epimerase-like"/>
    <property type="match status" value="1"/>
</dbReference>
<keyword evidence="3" id="KW-0457">Lysine biosynthesis</keyword>
<keyword evidence="2" id="KW-0028">Amino-acid biosynthesis</keyword>
<name>A0AAN9J4F7_CROPI</name>
<evidence type="ECO:0000313" key="5">
    <source>
        <dbReference type="EMBL" id="KAK7291584.1"/>
    </source>
</evidence>